<dbReference type="PANTHER" id="PTHR24200:SF6">
    <property type="entry name" value="COILED-COIL DOMAIN-CONTAINING PROTEIN 69"/>
    <property type="match status" value="1"/>
</dbReference>
<keyword evidence="7" id="KW-0449">Lipoprotein</keyword>
<proteinExistence type="inferred from homology"/>
<keyword evidence="4" id="KW-0519">Myristate</keyword>
<dbReference type="EMBL" id="JANPWB010000011">
    <property type="protein sequence ID" value="KAJ1128394.1"/>
    <property type="molecule type" value="Genomic_DNA"/>
</dbReference>
<feature type="compositionally biased region" description="Polar residues" evidence="10">
    <location>
        <begin position="25"/>
        <end position="47"/>
    </location>
</feature>
<evidence type="ECO:0000256" key="6">
    <source>
        <dbReference type="ARBA" id="ARBA00023212"/>
    </source>
</evidence>
<evidence type="ECO:0000256" key="10">
    <source>
        <dbReference type="SAM" id="MobiDB-lite"/>
    </source>
</evidence>
<keyword evidence="3" id="KW-0963">Cytoplasm</keyword>
<evidence type="ECO:0000256" key="8">
    <source>
        <dbReference type="ARBA" id="ARBA00038407"/>
    </source>
</evidence>
<sequence>MRGCLRPRRKKRKTKTDENELDVQELTNLKDGSSSVHVGPENNNSGSQEKHQQECERLKKEQEEAAKERDAEITRRLTEQAEALRTDHESQCKELQRLHDQEKASMTEEFQTMQAALQAQLDQLNSQVLSFQEKMKRVEESILNQDYRRHIQEYGSPGQFWEQELQSLHFVIEMKNEKLHELEKKLLNLTLVMERNLSLEEKVSALQQDNENLHVQIQNHVSVTRQLSEDLQSLQEALERETLARQQVHHEKEELLYRVLNNQTLPAFQLSNVAAEVPIIAT</sequence>
<evidence type="ECO:0008006" key="13">
    <source>
        <dbReference type="Google" id="ProtNLM"/>
    </source>
</evidence>
<dbReference type="GO" id="GO:0005819">
    <property type="term" value="C:spindle"/>
    <property type="evidence" value="ECO:0007669"/>
    <property type="project" value="UniProtKB-SubCell"/>
</dbReference>
<keyword evidence="12" id="KW-1185">Reference proteome</keyword>
<dbReference type="GO" id="GO:0005634">
    <property type="term" value="C:nucleus"/>
    <property type="evidence" value="ECO:0007669"/>
    <property type="project" value="TreeGrafter"/>
</dbReference>
<evidence type="ECO:0000313" key="11">
    <source>
        <dbReference type="EMBL" id="KAJ1128394.1"/>
    </source>
</evidence>
<dbReference type="GO" id="GO:0030496">
    <property type="term" value="C:midbody"/>
    <property type="evidence" value="ECO:0007669"/>
    <property type="project" value="UniProtKB-SubCell"/>
</dbReference>
<comment type="subcellular location">
    <subcellularLocation>
        <location evidence="1">Cytoplasm</location>
        <location evidence="1">Cytoskeleton</location>
        <location evidence="1">Spindle</location>
    </subcellularLocation>
    <subcellularLocation>
        <location evidence="2">Midbody</location>
    </subcellularLocation>
</comment>
<feature type="coiled-coil region" evidence="9">
    <location>
        <begin position="172"/>
        <end position="251"/>
    </location>
</feature>
<keyword evidence="5 9" id="KW-0175">Coiled coil</keyword>
<comment type="caution">
    <text evidence="11">The sequence shown here is derived from an EMBL/GenBank/DDBJ whole genome shotgun (WGS) entry which is preliminary data.</text>
</comment>
<feature type="region of interest" description="Disordered" evidence="10">
    <location>
        <begin position="1"/>
        <end position="71"/>
    </location>
</feature>
<evidence type="ECO:0000256" key="4">
    <source>
        <dbReference type="ARBA" id="ARBA00022707"/>
    </source>
</evidence>
<evidence type="ECO:0000256" key="9">
    <source>
        <dbReference type="SAM" id="Coils"/>
    </source>
</evidence>
<dbReference type="AlphaFoldDB" id="A0AAV7PMC6"/>
<evidence type="ECO:0000256" key="1">
    <source>
        <dbReference type="ARBA" id="ARBA00004186"/>
    </source>
</evidence>
<evidence type="ECO:0000256" key="7">
    <source>
        <dbReference type="ARBA" id="ARBA00023288"/>
    </source>
</evidence>
<dbReference type="InterPro" id="IPR051293">
    <property type="entry name" value="MTUS1/CCDC69"/>
</dbReference>
<evidence type="ECO:0000313" key="12">
    <source>
        <dbReference type="Proteomes" id="UP001066276"/>
    </source>
</evidence>
<feature type="compositionally biased region" description="Basic residues" evidence="10">
    <location>
        <begin position="1"/>
        <end position="14"/>
    </location>
</feature>
<accession>A0AAV7PMC6</accession>
<evidence type="ECO:0000256" key="3">
    <source>
        <dbReference type="ARBA" id="ARBA00022490"/>
    </source>
</evidence>
<gene>
    <name evidence="11" type="ORF">NDU88_006773</name>
</gene>
<reference evidence="11" key="1">
    <citation type="journal article" date="2022" name="bioRxiv">
        <title>Sequencing and chromosome-scale assembly of the giantPleurodeles waltlgenome.</title>
        <authorList>
            <person name="Brown T."/>
            <person name="Elewa A."/>
            <person name="Iarovenko S."/>
            <person name="Subramanian E."/>
            <person name="Araus A.J."/>
            <person name="Petzold A."/>
            <person name="Susuki M."/>
            <person name="Suzuki K.-i.T."/>
            <person name="Hayashi T."/>
            <person name="Toyoda A."/>
            <person name="Oliveira C."/>
            <person name="Osipova E."/>
            <person name="Leigh N.D."/>
            <person name="Simon A."/>
            <person name="Yun M.H."/>
        </authorList>
    </citation>
    <scope>NUCLEOTIDE SEQUENCE</scope>
    <source>
        <strain evidence="11">20211129_DDA</strain>
        <tissue evidence="11">Liver</tissue>
    </source>
</reference>
<protein>
    <recommendedName>
        <fullName evidence="13">Coiled-coil domain-containing protein 69</fullName>
    </recommendedName>
</protein>
<dbReference type="GO" id="GO:0008017">
    <property type="term" value="F:microtubule binding"/>
    <property type="evidence" value="ECO:0007669"/>
    <property type="project" value="TreeGrafter"/>
</dbReference>
<dbReference type="Proteomes" id="UP001066276">
    <property type="component" value="Chromosome 7"/>
</dbReference>
<evidence type="ECO:0000256" key="5">
    <source>
        <dbReference type="ARBA" id="ARBA00023054"/>
    </source>
</evidence>
<dbReference type="PANTHER" id="PTHR24200">
    <property type="entry name" value="TOUCAN, ISOFORM A"/>
    <property type="match status" value="1"/>
</dbReference>
<comment type="similarity">
    <text evidence="8">Belongs to the CCDC69 family.</text>
</comment>
<feature type="compositionally biased region" description="Basic and acidic residues" evidence="10">
    <location>
        <begin position="48"/>
        <end position="71"/>
    </location>
</feature>
<evidence type="ECO:0000256" key="2">
    <source>
        <dbReference type="ARBA" id="ARBA00004214"/>
    </source>
</evidence>
<name>A0AAV7PMC6_PLEWA</name>
<dbReference type="GO" id="GO:0005737">
    <property type="term" value="C:cytoplasm"/>
    <property type="evidence" value="ECO:0007669"/>
    <property type="project" value="TreeGrafter"/>
</dbReference>
<keyword evidence="6" id="KW-0206">Cytoskeleton</keyword>
<organism evidence="11 12">
    <name type="scientific">Pleurodeles waltl</name>
    <name type="common">Iberian ribbed newt</name>
    <dbReference type="NCBI Taxonomy" id="8319"/>
    <lineage>
        <taxon>Eukaryota</taxon>
        <taxon>Metazoa</taxon>
        <taxon>Chordata</taxon>
        <taxon>Craniata</taxon>
        <taxon>Vertebrata</taxon>
        <taxon>Euteleostomi</taxon>
        <taxon>Amphibia</taxon>
        <taxon>Batrachia</taxon>
        <taxon>Caudata</taxon>
        <taxon>Salamandroidea</taxon>
        <taxon>Salamandridae</taxon>
        <taxon>Pleurodelinae</taxon>
        <taxon>Pleurodeles</taxon>
    </lineage>
</organism>